<evidence type="ECO:0000313" key="2">
    <source>
        <dbReference type="Proteomes" id="UP001066276"/>
    </source>
</evidence>
<name>A0AAV7RVB9_PLEWA</name>
<sequence length="101" mass="11133">MMKINTACFWAVVGLDEDYERDCFTRTTGDLMVPIDEIAVDDIDDEEAAISGFIDEVVINILDIVRVTTNVTGKEGNFAVDDVPVDRAAIDKRICADDCSL</sequence>
<reference evidence="1" key="1">
    <citation type="journal article" date="2022" name="bioRxiv">
        <title>Sequencing and chromosome-scale assembly of the giantPleurodeles waltlgenome.</title>
        <authorList>
            <person name="Brown T."/>
            <person name="Elewa A."/>
            <person name="Iarovenko S."/>
            <person name="Subramanian E."/>
            <person name="Araus A.J."/>
            <person name="Petzold A."/>
            <person name="Susuki M."/>
            <person name="Suzuki K.-i.T."/>
            <person name="Hayashi T."/>
            <person name="Toyoda A."/>
            <person name="Oliveira C."/>
            <person name="Osipova E."/>
            <person name="Leigh N.D."/>
            <person name="Simon A."/>
            <person name="Yun M.H."/>
        </authorList>
    </citation>
    <scope>NUCLEOTIDE SEQUENCE</scope>
    <source>
        <strain evidence="1">20211129_DDA</strain>
        <tissue evidence="1">Liver</tissue>
    </source>
</reference>
<proteinExistence type="predicted"/>
<accession>A0AAV7RVB9</accession>
<comment type="caution">
    <text evidence="1">The sequence shown here is derived from an EMBL/GenBank/DDBJ whole genome shotgun (WGS) entry which is preliminary data.</text>
</comment>
<dbReference type="Proteomes" id="UP001066276">
    <property type="component" value="Chromosome 5"/>
</dbReference>
<gene>
    <name evidence="1" type="ORF">NDU88_007531</name>
</gene>
<organism evidence="1 2">
    <name type="scientific">Pleurodeles waltl</name>
    <name type="common">Iberian ribbed newt</name>
    <dbReference type="NCBI Taxonomy" id="8319"/>
    <lineage>
        <taxon>Eukaryota</taxon>
        <taxon>Metazoa</taxon>
        <taxon>Chordata</taxon>
        <taxon>Craniata</taxon>
        <taxon>Vertebrata</taxon>
        <taxon>Euteleostomi</taxon>
        <taxon>Amphibia</taxon>
        <taxon>Batrachia</taxon>
        <taxon>Caudata</taxon>
        <taxon>Salamandroidea</taxon>
        <taxon>Salamandridae</taxon>
        <taxon>Pleurodelinae</taxon>
        <taxon>Pleurodeles</taxon>
    </lineage>
</organism>
<keyword evidence="2" id="KW-1185">Reference proteome</keyword>
<dbReference type="EMBL" id="JANPWB010000009">
    <property type="protein sequence ID" value="KAJ1154788.1"/>
    <property type="molecule type" value="Genomic_DNA"/>
</dbReference>
<protein>
    <submittedName>
        <fullName evidence="1">Uncharacterized protein</fullName>
    </submittedName>
</protein>
<dbReference type="AlphaFoldDB" id="A0AAV7RVB9"/>
<evidence type="ECO:0000313" key="1">
    <source>
        <dbReference type="EMBL" id="KAJ1154788.1"/>
    </source>
</evidence>